<dbReference type="PROSITE" id="PS01081">
    <property type="entry name" value="HTH_TETR_1"/>
    <property type="match status" value="1"/>
</dbReference>
<dbReference type="SUPFAM" id="SSF46689">
    <property type="entry name" value="Homeodomain-like"/>
    <property type="match status" value="1"/>
</dbReference>
<dbReference type="InterPro" id="IPR009057">
    <property type="entry name" value="Homeodomain-like_sf"/>
</dbReference>
<dbReference type="PROSITE" id="PS50977">
    <property type="entry name" value="HTH_TETR_2"/>
    <property type="match status" value="1"/>
</dbReference>
<evidence type="ECO:0000313" key="8">
    <source>
        <dbReference type="Proteomes" id="UP000244978"/>
    </source>
</evidence>
<protein>
    <submittedName>
        <fullName evidence="7">TetR family transcriptional regulator</fullName>
    </submittedName>
</protein>
<dbReference type="Pfam" id="PF00440">
    <property type="entry name" value="TetR_N"/>
    <property type="match status" value="1"/>
</dbReference>
<keyword evidence="8" id="KW-1185">Reference proteome</keyword>
<dbReference type="AlphaFoldDB" id="A0A2U1T2L6"/>
<dbReference type="GO" id="GO:0000976">
    <property type="term" value="F:transcription cis-regulatory region binding"/>
    <property type="evidence" value="ECO:0007669"/>
    <property type="project" value="TreeGrafter"/>
</dbReference>
<feature type="DNA-binding region" description="H-T-H motif" evidence="5">
    <location>
        <begin position="28"/>
        <end position="47"/>
    </location>
</feature>
<dbReference type="PRINTS" id="PR00455">
    <property type="entry name" value="HTHTETR"/>
</dbReference>
<dbReference type="InterPro" id="IPR050109">
    <property type="entry name" value="HTH-type_TetR-like_transc_reg"/>
</dbReference>
<comment type="caution">
    <text evidence="7">The sequence shown here is derived from an EMBL/GenBank/DDBJ whole genome shotgun (WGS) entry which is preliminary data.</text>
</comment>
<keyword evidence="4" id="KW-0804">Transcription</keyword>
<accession>A0A2U1T2L6</accession>
<evidence type="ECO:0000256" key="4">
    <source>
        <dbReference type="ARBA" id="ARBA00023163"/>
    </source>
</evidence>
<dbReference type="RefSeq" id="WP_108997897.1">
    <property type="nucleotide sequence ID" value="NZ_QEEX01000001.1"/>
</dbReference>
<evidence type="ECO:0000256" key="3">
    <source>
        <dbReference type="ARBA" id="ARBA00023125"/>
    </source>
</evidence>
<evidence type="ECO:0000256" key="1">
    <source>
        <dbReference type="ARBA" id="ARBA00022491"/>
    </source>
</evidence>
<reference evidence="8" key="1">
    <citation type="submission" date="2018-04" db="EMBL/GenBank/DDBJ databases">
        <authorList>
            <person name="Liu S."/>
            <person name="Wang Z."/>
            <person name="Li J."/>
        </authorList>
    </citation>
    <scope>NUCLEOTIDE SEQUENCE [LARGE SCALE GENOMIC DNA]</scope>
    <source>
        <strain evidence="8">S1194</strain>
    </source>
</reference>
<keyword evidence="1" id="KW-0678">Repressor</keyword>
<organism evidence="7 8">
    <name type="scientific">Homoserinimonas hongtaonis</name>
    <dbReference type="NCBI Taxonomy" id="2079791"/>
    <lineage>
        <taxon>Bacteria</taxon>
        <taxon>Bacillati</taxon>
        <taxon>Actinomycetota</taxon>
        <taxon>Actinomycetes</taxon>
        <taxon>Micrococcales</taxon>
        <taxon>Microbacteriaceae</taxon>
        <taxon>Homoserinimonas</taxon>
    </lineage>
</organism>
<dbReference type="PANTHER" id="PTHR30055">
    <property type="entry name" value="HTH-TYPE TRANSCRIPTIONAL REGULATOR RUTR"/>
    <property type="match status" value="1"/>
</dbReference>
<dbReference type="Gene3D" id="1.10.357.10">
    <property type="entry name" value="Tetracycline Repressor, domain 2"/>
    <property type="match status" value="1"/>
</dbReference>
<dbReference type="EMBL" id="QEEX01000001">
    <property type="protein sequence ID" value="PWB98122.1"/>
    <property type="molecule type" value="Genomic_DNA"/>
</dbReference>
<evidence type="ECO:0000256" key="2">
    <source>
        <dbReference type="ARBA" id="ARBA00023015"/>
    </source>
</evidence>
<dbReference type="Proteomes" id="UP000244978">
    <property type="component" value="Unassembled WGS sequence"/>
</dbReference>
<sequence>MKKTVSIQEELQRVSVELFSQQGYARTSVQQIVDAAGVTKGALYHYFTSKDDLLFDIYDRLLSLQREHLDEIVSRDLDPLETMRLVCEDLIVTSIEWISEGSVFFRSQHMLSDERQREVKRRRREYNDVFTALLARGQAAGEFRTDIPAIVLTATFFANPHYLSHWYSPDGELTKEQLAAQITELYLKGLKTEEAHD</sequence>
<keyword evidence="2" id="KW-0805">Transcription regulation</keyword>
<proteinExistence type="predicted"/>
<keyword evidence="3 5" id="KW-0238">DNA-binding</keyword>
<evidence type="ECO:0000256" key="5">
    <source>
        <dbReference type="PROSITE-ProRule" id="PRU00335"/>
    </source>
</evidence>
<dbReference type="InterPro" id="IPR001647">
    <property type="entry name" value="HTH_TetR"/>
</dbReference>
<dbReference type="PANTHER" id="PTHR30055:SF175">
    <property type="entry name" value="HTH-TYPE TRANSCRIPTIONAL REPRESSOR KSTR2"/>
    <property type="match status" value="1"/>
</dbReference>
<evidence type="ECO:0000313" key="7">
    <source>
        <dbReference type="EMBL" id="PWB98122.1"/>
    </source>
</evidence>
<evidence type="ECO:0000259" key="6">
    <source>
        <dbReference type="PROSITE" id="PS50977"/>
    </source>
</evidence>
<dbReference type="Pfam" id="PF17932">
    <property type="entry name" value="TetR_C_24"/>
    <property type="match status" value="1"/>
</dbReference>
<dbReference type="Gene3D" id="1.10.10.60">
    <property type="entry name" value="Homeodomain-like"/>
    <property type="match status" value="1"/>
</dbReference>
<dbReference type="InterPro" id="IPR041490">
    <property type="entry name" value="KstR2_TetR_C"/>
</dbReference>
<dbReference type="GO" id="GO:0003700">
    <property type="term" value="F:DNA-binding transcription factor activity"/>
    <property type="evidence" value="ECO:0007669"/>
    <property type="project" value="TreeGrafter"/>
</dbReference>
<dbReference type="InterPro" id="IPR036271">
    <property type="entry name" value="Tet_transcr_reg_TetR-rel_C_sf"/>
</dbReference>
<dbReference type="InterPro" id="IPR023772">
    <property type="entry name" value="DNA-bd_HTH_TetR-type_CS"/>
</dbReference>
<feature type="domain" description="HTH tetR-type" evidence="6">
    <location>
        <begin position="5"/>
        <end position="65"/>
    </location>
</feature>
<name>A0A2U1T2L6_9MICO</name>
<gene>
    <name evidence="7" type="ORF">DF220_10010</name>
</gene>
<dbReference type="SUPFAM" id="SSF48498">
    <property type="entry name" value="Tetracyclin repressor-like, C-terminal domain"/>
    <property type="match status" value="1"/>
</dbReference>